<dbReference type="EMBL" id="UINC01001417">
    <property type="protein sequence ID" value="SUZ80206.1"/>
    <property type="molecule type" value="Genomic_DNA"/>
</dbReference>
<evidence type="ECO:0000256" key="1">
    <source>
        <dbReference type="SAM" id="MobiDB-lite"/>
    </source>
</evidence>
<evidence type="ECO:0008006" key="3">
    <source>
        <dbReference type="Google" id="ProtNLM"/>
    </source>
</evidence>
<dbReference type="SUPFAM" id="SSF49265">
    <property type="entry name" value="Fibronectin type III"/>
    <property type="match status" value="1"/>
</dbReference>
<accession>A0A381QLG6</accession>
<dbReference type="InterPro" id="IPR013783">
    <property type="entry name" value="Ig-like_fold"/>
</dbReference>
<dbReference type="PROSITE" id="PS51257">
    <property type="entry name" value="PROKAR_LIPOPROTEIN"/>
    <property type="match status" value="1"/>
</dbReference>
<reference evidence="2" key="1">
    <citation type="submission" date="2018-05" db="EMBL/GenBank/DDBJ databases">
        <authorList>
            <person name="Lanie J.A."/>
            <person name="Ng W.-L."/>
            <person name="Kazmierczak K.M."/>
            <person name="Andrzejewski T.M."/>
            <person name="Davidsen T.M."/>
            <person name="Wayne K.J."/>
            <person name="Tettelin H."/>
            <person name="Glass J.I."/>
            <person name="Rusch D."/>
            <person name="Podicherti R."/>
            <person name="Tsui H.-C.T."/>
            <person name="Winkler M.E."/>
        </authorList>
    </citation>
    <scope>NUCLEOTIDE SEQUENCE</scope>
</reference>
<feature type="region of interest" description="Disordered" evidence="1">
    <location>
        <begin position="156"/>
        <end position="177"/>
    </location>
</feature>
<organism evidence="2">
    <name type="scientific">marine metagenome</name>
    <dbReference type="NCBI Taxonomy" id="408172"/>
    <lineage>
        <taxon>unclassified sequences</taxon>
        <taxon>metagenomes</taxon>
        <taxon>ecological metagenomes</taxon>
    </lineage>
</organism>
<proteinExistence type="predicted"/>
<dbReference type="AlphaFoldDB" id="A0A381QLG6"/>
<gene>
    <name evidence="2" type="ORF">METZ01_LOCUS33060</name>
</gene>
<protein>
    <recommendedName>
        <fullName evidence="3">Fibronectin type-III domain-containing protein</fullName>
    </recommendedName>
</protein>
<dbReference type="Gene3D" id="2.60.40.10">
    <property type="entry name" value="Immunoglobulins"/>
    <property type="match status" value="1"/>
</dbReference>
<sequence>MKSTLKFFSFLFTLTLLISCGGGGGDDSSGGGGGGGGGTPTPPGKATLTAPANNKTCETGTSVSDTQSEVTFTWSASANTNSYDLKITNLNTSTITNKTGITTVTTKVTLDKGVPYSWNITSKSTSSTTTTASDTWKFYLAGPGITNYAPFPADLKSPKSGSTATRDGDGKVTFTWDGSDPDTGDTLQYTLYVDKTDGKQTPPSAQTNLTAKTLAVALDAATTYYWRVKTSDGTHSSYSIVYSFKTD</sequence>
<evidence type="ECO:0000313" key="2">
    <source>
        <dbReference type="EMBL" id="SUZ80206.1"/>
    </source>
</evidence>
<dbReference type="InterPro" id="IPR036116">
    <property type="entry name" value="FN3_sf"/>
</dbReference>
<name>A0A381QLG6_9ZZZZ</name>